<evidence type="ECO:0000313" key="3">
    <source>
        <dbReference type="Proteomes" id="UP000199623"/>
    </source>
</evidence>
<reference evidence="3" key="1">
    <citation type="submission" date="2016-10" db="EMBL/GenBank/DDBJ databases">
        <authorList>
            <person name="Varghese N."/>
            <person name="Submissions S."/>
        </authorList>
    </citation>
    <scope>NUCLEOTIDE SEQUENCE [LARGE SCALE GENOMIC DNA]</scope>
    <source>
        <strain evidence="3">CGMCC 4.3506</strain>
    </source>
</reference>
<accession>A0A1G7UG29</accession>
<dbReference type="InterPro" id="IPR012312">
    <property type="entry name" value="Hemerythrin-like"/>
</dbReference>
<gene>
    <name evidence="2" type="ORF">SAMN05216553_108194</name>
</gene>
<dbReference type="Gene3D" id="1.20.120.520">
    <property type="entry name" value="nmb1532 protein domain like"/>
    <property type="match status" value="1"/>
</dbReference>
<feature type="domain" description="Hemerythrin-like" evidence="1">
    <location>
        <begin position="22"/>
        <end position="137"/>
    </location>
</feature>
<protein>
    <submittedName>
        <fullName evidence="2">Hemerythrin HHE cation binding domain-containing protein</fullName>
    </submittedName>
</protein>
<dbReference type="Proteomes" id="UP000199623">
    <property type="component" value="Unassembled WGS sequence"/>
</dbReference>
<dbReference type="AlphaFoldDB" id="A0A1G7UG29"/>
<evidence type="ECO:0000259" key="1">
    <source>
        <dbReference type="Pfam" id="PF01814"/>
    </source>
</evidence>
<keyword evidence="3" id="KW-1185">Reference proteome</keyword>
<dbReference type="Pfam" id="PF01814">
    <property type="entry name" value="Hemerythrin"/>
    <property type="match status" value="1"/>
</dbReference>
<dbReference type="EMBL" id="FNCC01000008">
    <property type="protein sequence ID" value="SDG46434.1"/>
    <property type="molecule type" value="Genomic_DNA"/>
</dbReference>
<dbReference type="PANTHER" id="PTHR35585:SF1">
    <property type="entry name" value="HHE DOMAIN PROTEIN (AFU_ORTHOLOGUE AFUA_4G00730)"/>
    <property type="match status" value="1"/>
</dbReference>
<name>A0A1G7UG29_9PSEU</name>
<dbReference type="STRING" id="200378.SAMN05216553_108194"/>
<sequence>MGVAERRDQPHSGYPGHMADDVITLLHRQHAQIRSLFAQVETTTGDEREDAWHELVRLLSIHETAEEEIVHPAVKRVDGGEPVVEARVAEEHRAKELLSTMDRIGPDAEGFDTLLVQLRDDVLAHADHEEQSEFPLLREVYDQERLERMAKAVEAAEAIAPTRPHPGVESPVANLALGPVVAVVDKARDAIRKVLG</sequence>
<dbReference type="CDD" id="cd12108">
    <property type="entry name" value="Hr-like"/>
    <property type="match status" value="1"/>
</dbReference>
<proteinExistence type="predicted"/>
<evidence type="ECO:0000313" key="2">
    <source>
        <dbReference type="EMBL" id="SDG46434.1"/>
    </source>
</evidence>
<dbReference type="PANTHER" id="PTHR35585">
    <property type="entry name" value="HHE DOMAIN PROTEIN (AFU_ORTHOLOGUE AFUA_4G00730)"/>
    <property type="match status" value="1"/>
</dbReference>
<organism evidence="2 3">
    <name type="scientific">Lentzea fradiae</name>
    <dbReference type="NCBI Taxonomy" id="200378"/>
    <lineage>
        <taxon>Bacteria</taxon>
        <taxon>Bacillati</taxon>
        <taxon>Actinomycetota</taxon>
        <taxon>Actinomycetes</taxon>
        <taxon>Pseudonocardiales</taxon>
        <taxon>Pseudonocardiaceae</taxon>
        <taxon>Lentzea</taxon>
    </lineage>
</organism>